<keyword evidence="1" id="KW-0645">Protease</keyword>
<proteinExistence type="predicted"/>
<dbReference type="GO" id="GO:0008233">
    <property type="term" value="F:peptidase activity"/>
    <property type="evidence" value="ECO:0007669"/>
    <property type="project" value="UniProtKB-KW"/>
</dbReference>
<dbReference type="Proteomes" id="UP001186944">
    <property type="component" value="Unassembled WGS sequence"/>
</dbReference>
<dbReference type="InterPro" id="IPR036397">
    <property type="entry name" value="RNaseH_sf"/>
</dbReference>
<keyword evidence="3" id="KW-0548">Nucleotidyltransferase</keyword>
<dbReference type="Gene3D" id="3.30.420.10">
    <property type="entry name" value="Ribonuclease H-like superfamily/Ribonuclease H"/>
    <property type="match status" value="1"/>
</dbReference>
<keyword evidence="7" id="KW-0695">RNA-directed DNA polymerase</keyword>
<dbReference type="InterPro" id="IPR050951">
    <property type="entry name" value="Retrovirus_Pol_polyprotein"/>
</dbReference>
<dbReference type="GO" id="GO:0004519">
    <property type="term" value="F:endonuclease activity"/>
    <property type="evidence" value="ECO:0007669"/>
    <property type="project" value="UniProtKB-KW"/>
</dbReference>
<evidence type="ECO:0000259" key="8">
    <source>
        <dbReference type="PROSITE" id="PS50878"/>
    </source>
</evidence>
<keyword evidence="5" id="KW-0255">Endonuclease</keyword>
<dbReference type="EMBL" id="VSWD01000002">
    <property type="protein sequence ID" value="KAK3107764.1"/>
    <property type="molecule type" value="Genomic_DNA"/>
</dbReference>
<dbReference type="SUPFAM" id="SSF56672">
    <property type="entry name" value="DNA/RNA polymerases"/>
    <property type="match status" value="1"/>
</dbReference>
<name>A0AA89CB51_PINIB</name>
<dbReference type="FunFam" id="3.30.70.270:FF:000020">
    <property type="entry name" value="Transposon Tf2-6 polyprotein-like Protein"/>
    <property type="match status" value="1"/>
</dbReference>
<keyword evidence="4" id="KW-0540">Nuclease</keyword>
<evidence type="ECO:0000256" key="3">
    <source>
        <dbReference type="ARBA" id="ARBA00022695"/>
    </source>
</evidence>
<dbReference type="GO" id="GO:0003676">
    <property type="term" value="F:nucleic acid binding"/>
    <property type="evidence" value="ECO:0007669"/>
    <property type="project" value="InterPro"/>
</dbReference>
<dbReference type="InterPro" id="IPR041373">
    <property type="entry name" value="RT_RNaseH"/>
</dbReference>
<dbReference type="FunFam" id="3.10.20.370:FF:000001">
    <property type="entry name" value="Retrovirus-related Pol polyprotein from transposon 17.6-like protein"/>
    <property type="match status" value="1"/>
</dbReference>
<evidence type="ECO:0000256" key="2">
    <source>
        <dbReference type="ARBA" id="ARBA00022679"/>
    </source>
</evidence>
<comment type="caution">
    <text evidence="10">The sequence shown here is derived from an EMBL/GenBank/DDBJ whole genome shotgun (WGS) entry which is preliminary data.</text>
</comment>
<reference evidence="10" key="1">
    <citation type="submission" date="2019-08" db="EMBL/GenBank/DDBJ databases">
        <title>The improved chromosome-level genome for the pearl oyster Pinctada fucata martensii using PacBio sequencing and Hi-C.</title>
        <authorList>
            <person name="Zheng Z."/>
        </authorList>
    </citation>
    <scope>NUCLEOTIDE SEQUENCE</scope>
    <source>
        <strain evidence="10">ZZ-2019</strain>
        <tissue evidence="10">Adductor muscle</tissue>
    </source>
</reference>
<keyword evidence="11" id="KW-1185">Reference proteome</keyword>
<organism evidence="10 11">
    <name type="scientific">Pinctada imbricata</name>
    <name type="common">Atlantic pearl-oyster</name>
    <name type="synonym">Pinctada martensii</name>
    <dbReference type="NCBI Taxonomy" id="66713"/>
    <lineage>
        <taxon>Eukaryota</taxon>
        <taxon>Metazoa</taxon>
        <taxon>Spiralia</taxon>
        <taxon>Lophotrochozoa</taxon>
        <taxon>Mollusca</taxon>
        <taxon>Bivalvia</taxon>
        <taxon>Autobranchia</taxon>
        <taxon>Pteriomorphia</taxon>
        <taxon>Pterioida</taxon>
        <taxon>Pterioidea</taxon>
        <taxon>Pteriidae</taxon>
        <taxon>Pinctada</taxon>
    </lineage>
</organism>
<evidence type="ECO:0000256" key="1">
    <source>
        <dbReference type="ARBA" id="ARBA00022670"/>
    </source>
</evidence>
<dbReference type="AlphaFoldDB" id="A0AA89CB51"/>
<dbReference type="CDD" id="cd09274">
    <property type="entry name" value="RNase_HI_RT_Ty3"/>
    <property type="match status" value="1"/>
</dbReference>
<gene>
    <name evidence="10" type="ORF">FSP39_021729</name>
</gene>
<evidence type="ECO:0000256" key="5">
    <source>
        <dbReference type="ARBA" id="ARBA00022759"/>
    </source>
</evidence>
<dbReference type="GO" id="GO:0003964">
    <property type="term" value="F:RNA-directed DNA polymerase activity"/>
    <property type="evidence" value="ECO:0007669"/>
    <property type="project" value="UniProtKB-KW"/>
</dbReference>
<dbReference type="InterPro" id="IPR043502">
    <property type="entry name" value="DNA/RNA_pol_sf"/>
</dbReference>
<dbReference type="InterPro" id="IPR000477">
    <property type="entry name" value="RT_dom"/>
</dbReference>
<evidence type="ECO:0008006" key="12">
    <source>
        <dbReference type="Google" id="ProtNLM"/>
    </source>
</evidence>
<dbReference type="GO" id="GO:0015074">
    <property type="term" value="P:DNA integration"/>
    <property type="evidence" value="ECO:0007669"/>
    <property type="project" value="InterPro"/>
</dbReference>
<dbReference type="Gene3D" id="3.30.70.270">
    <property type="match status" value="2"/>
</dbReference>
<dbReference type="PANTHER" id="PTHR37984:SF5">
    <property type="entry name" value="PROTEIN NYNRIN-LIKE"/>
    <property type="match status" value="1"/>
</dbReference>
<dbReference type="SUPFAM" id="SSF53098">
    <property type="entry name" value="Ribonuclease H-like"/>
    <property type="match status" value="1"/>
</dbReference>
<accession>A0AA89CB51</accession>
<dbReference type="CDD" id="cd01647">
    <property type="entry name" value="RT_LTR"/>
    <property type="match status" value="1"/>
</dbReference>
<dbReference type="InterPro" id="IPR043128">
    <property type="entry name" value="Rev_trsase/Diguanyl_cyclase"/>
</dbReference>
<dbReference type="PROSITE" id="PS50994">
    <property type="entry name" value="INTEGRASE"/>
    <property type="match status" value="1"/>
</dbReference>
<dbReference type="Pfam" id="PF17917">
    <property type="entry name" value="RT_RNaseH"/>
    <property type="match status" value="1"/>
</dbReference>
<feature type="domain" description="Integrase catalytic" evidence="9">
    <location>
        <begin position="1"/>
        <end position="102"/>
    </location>
</feature>
<evidence type="ECO:0000313" key="11">
    <source>
        <dbReference type="Proteomes" id="UP001186944"/>
    </source>
</evidence>
<dbReference type="InterPro" id="IPR012337">
    <property type="entry name" value="RNaseH-like_sf"/>
</dbReference>
<evidence type="ECO:0000313" key="10">
    <source>
        <dbReference type="EMBL" id="KAK3107764.1"/>
    </source>
</evidence>
<dbReference type="Pfam" id="PF00078">
    <property type="entry name" value="RVT_1"/>
    <property type="match status" value="1"/>
</dbReference>
<evidence type="ECO:0000256" key="4">
    <source>
        <dbReference type="ARBA" id="ARBA00022722"/>
    </source>
</evidence>
<sequence>MFSRLGVPREILTDLGTQFTSGVMKEVSRLLSMKQLTTTPYHPQCNGLVERFNGTLKSMLRKMSTERPKDWDRYVDAMLFAYREAKQESLGFSPFELMYGRSVRGPMTILKELWTKEFEDPELKTTYQYVLDLKDRLSETCELAHNELQKASTKYKKIYDKKAKGKVLKPGDSVLILLPTDRNKLLMQWKGPYEVTEKVGASGYKVKVNGKEKLLHANLLKKYIPRDIVSPCNEAGLMHQVCASIMDTSDDDHDRYQGVKEADIIQYPEAEAKETVRDIQMGEELNTGERSEIEGMLRDYEDILTDIPGRTNLVKHKILLTTKDPVRSKPYPAPFHLRETMKEEIEKMLKMDVIEQSTSDYASPVVLARKPDGSVRFCIDFRGLNKVYKFDAEPMPNTDELFGIISKSKYFSKIDLSKGFWQIELEKDSRPYTAFVTSEGLYQFKVMPFGLLTSPATFSRMMRKLLAGMPNVVNFLDDILVHTETLEEHLSTLRELFERLRKANLKARPSKCEIGCKSLEYLGHEIRNGELKPSENKVSKILDAPRPETKKQVRSFLGLVGYYRKFIPNFAAIASPLTDLTKKGLPNKVTWGPSQENSFLSLKGNLTSSPILALPDFMKSFILRTDASDKGIGAILLQERDGNKFPVAYASKKLLQREQNYSVIERECLAIVWAVMKFQLYLYGQEFLLETDHAPLVYLRRSKLGNSRLMRWALFLQTYKFRIIAIKGKDNVGADYLSRLEN</sequence>
<dbReference type="Gene3D" id="3.10.10.10">
    <property type="entry name" value="HIV Type 1 Reverse Transcriptase, subunit A, domain 1"/>
    <property type="match status" value="1"/>
</dbReference>
<evidence type="ECO:0000256" key="7">
    <source>
        <dbReference type="ARBA" id="ARBA00022918"/>
    </source>
</evidence>
<dbReference type="GO" id="GO:0006508">
    <property type="term" value="P:proteolysis"/>
    <property type="evidence" value="ECO:0007669"/>
    <property type="project" value="UniProtKB-KW"/>
</dbReference>
<evidence type="ECO:0000259" key="9">
    <source>
        <dbReference type="PROSITE" id="PS50994"/>
    </source>
</evidence>
<dbReference type="FunFam" id="3.10.10.10:FF:000007">
    <property type="entry name" value="Retrovirus-related Pol polyprotein from transposon 17.6-like Protein"/>
    <property type="match status" value="1"/>
</dbReference>
<keyword evidence="6" id="KW-0378">Hydrolase</keyword>
<dbReference type="PROSITE" id="PS50878">
    <property type="entry name" value="RT_POL"/>
    <property type="match status" value="1"/>
</dbReference>
<protein>
    <recommendedName>
        <fullName evidence="12">Reverse transcriptase</fullName>
    </recommendedName>
</protein>
<dbReference type="PANTHER" id="PTHR37984">
    <property type="entry name" value="PROTEIN CBG26694"/>
    <property type="match status" value="1"/>
</dbReference>
<evidence type="ECO:0000256" key="6">
    <source>
        <dbReference type="ARBA" id="ARBA00022801"/>
    </source>
</evidence>
<keyword evidence="2" id="KW-0808">Transferase</keyword>
<dbReference type="InterPro" id="IPR001584">
    <property type="entry name" value="Integrase_cat-core"/>
</dbReference>
<feature type="domain" description="Reverse transcriptase" evidence="8">
    <location>
        <begin position="349"/>
        <end position="526"/>
    </location>
</feature>